<evidence type="ECO:0000256" key="4">
    <source>
        <dbReference type="ARBA" id="ARBA00022692"/>
    </source>
</evidence>
<dbReference type="AlphaFoldDB" id="A0A369BFY5"/>
<dbReference type="Proteomes" id="UP000253034">
    <property type="component" value="Unassembled WGS sequence"/>
</dbReference>
<name>A0A369BFY5_9FIRM</name>
<dbReference type="Gene3D" id="3.30.450.20">
    <property type="entry name" value="PAS domain"/>
    <property type="match status" value="1"/>
</dbReference>
<dbReference type="PANTHER" id="PTHR32089">
    <property type="entry name" value="METHYL-ACCEPTING CHEMOTAXIS PROTEIN MCPB"/>
    <property type="match status" value="1"/>
</dbReference>
<evidence type="ECO:0000256" key="3">
    <source>
        <dbReference type="ARBA" id="ARBA00022500"/>
    </source>
</evidence>
<dbReference type="GO" id="GO:0006935">
    <property type="term" value="P:chemotaxis"/>
    <property type="evidence" value="ECO:0007669"/>
    <property type="project" value="UniProtKB-KW"/>
</dbReference>
<evidence type="ECO:0000256" key="1">
    <source>
        <dbReference type="ARBA" id="ARBA00004651"/>
    </source>
</evidence>
<dbReference type="PROSITE" id="PS50885">
    <property type="entry name" value="HAMP"/>
    <property type="match status" value="1"/>
</dbReference>
<reference evidence="13 14" key="1">
    <citation type="submission" date="2018-07" db="EMBL/GenBank/DDBJ databases">
        <title>Genomic Encyclopedia of Type Strains, Phase IV (KMG-IV): sequencing the most valuable type-strain genomes for metagenomic binning, comparative biology and taxonomic classification.</title>
        <authorList>
            <person name="Goeker M."/>
        </authorList>
    </citation>
    <scope>NUCLEOTIDE SEQUENCE [LARGE SCALE GENOMIC DNA]</scope>
    <source>
        <strain evidence="13 14">DSM 27016</strain>
    </source>
</reference>
<dbReference type="OrthoDB" id="9762005at2"/>
<dbReference type="InterPro" id="IPR004089">
    <property type="entry name" value="MCPsignal_dom"/>
</dbReference>
<keyword evidence="7 9" id="KW-0807">Transducer</keyword>
<sequence length="663" mass="73101">MQLLHTIRFRLLVFMLCVTLIPLISLAVFQLYRYHSSVYLNVIENGTNIADICSIQMDTWVKSRAEQLQGIFKENPQFESMDKDEIGKVLKVVKDSDPEILVFTLMDDKGISSDGIDASTSDLFAKPRDTKELFISEPTINENSNNRANIALALPMYYGNYFKGVLFSGTYLDEMKNMLGQVKFGETGRVTVLSSKGNIIFNEDDALGGKNYRDVYEKSPDMLKKLEDIVYKEESGDISYIDTSGRKMLTVFSTVSSTGWKVLVEEPYEEAYSDLHSTRMMVIILISAVVCVLIVLSVLVAKSVSKPIRAASEHMDEIAKADFTKSVSQSSLKRQDEIGALSRSLDVQIKTFRSLLHNVIAETSEVMNNVSSSSQHLSELAAQIEEVSATTEEMSASMEETAASTQEMSATSEEIEAAVGSIAMKSKNGSKIVDEIGRRAEELKGNAVIAQKSTEDVCREIEHDMRESIKKSKAVEEIGVLTASILEITSQTNLLALNAAIEAARAGEAGKGFAVVAEEIRKLADDSKNIAGKIQSFTNILIGSVEELAGSSEKALSFIDTTVIKGYRDMVEIGEQYSKDAEYIRELINDFSLTSENLSSSMEIMVNSISSVTNANNEEAAGIQSIAEKASDVMQKTNVILSLVKDMEENSKRLSQTVDRFKI</sequence>
<dbReference type="SUPFAM" id="SSF58104">
    <property type="entry name" value="Methyl-accepting chemotaxis protein (MCP) signaling domain"/>
    <property type="match status" value="1"/>
</dbReference>
<dbReference type="Pfam" id="PF02743">
    <property type="entry name" value="dCache_1"/>
    <property type="match status" value="1"/>
</dbReference>
<keyword evidence="14" id="KW-1185">Reference proteome</keyword>
<feature type="domain" description="Methyl-accepting transducer" evidence="11">
    <location>
        <begin position="369"/>
        <end position="634"/>
    </location>
</feature>
<dbReference type="CDD" id="cd12912">
    <property type="entry name" value="PDC2_MCP_like"/>
    <property type="match status" value="1"/>
</dbReference>
<dbReference type="InterPro" id="IPR003660">
    <property type="entry name" value="HAMP_dom"/>
</dbReference>
<keyword evidence="5 10" id="KW-1133">Transmembrane helix</keyword>
<evidence type="ECO:0000313" key="14">
    <source>
        <dbReference type="Proteomes" id="UP000253034"/>
    </source>
</evidence>
<comment type="similarity">
    <text evidence="8">Belongs to the methyl-accepting chemotaxis (MCP) protein family.</text>
</comment>
<comment type="subcellular location">
    <subcellularLocation>
        <location evidence="1">Cell membrane</location>
        <topology evidence="1">Multi-pass membrane protein</topology>
    </subcellularLocation>
</comment>
<dbReference type="CDD" id="cd18773">
    <property type="entry name" value="PDC1_HK_sensor"/>
    <property type="match status" value="1"/>
</dbReference>
<dbReference type="RefSeq" id="WP_114296452.1">
    <property type="nucleotide sequence ID" value="NZ_QPJT01000003.1"/>
</dbReference>
<evidence type="ECO:0000259" key="11">
    <source>
        <dbReference type="PROSITE" id="PS50111"/>
    </source>
</evidence>
<evidence type="ECO:0000256" key="2">
    <source>
        <dbReference type="ARBA" id="ARBA00022475"/>
    </source>
</evidence>
<gene>
    <name evidence="13" type="ORF">DFR58_103132</name>
</gene>
<evidence type="ECO:0000259" key="12">
    <source>
        <dbReference type="PROSITE" id="PS50885"/>
    </source>
</evidence>
<evidence type="ECO:0000256" key="7">
    <source>
        <dbReference type="ARBA" id="ARBA00023224"/>
    </source>
</evidence>
<dbReference type="InterPro" id="IPR033479">
    <property type="entry name" value="dCache_1"/>
</dbReference>
<dbReference type="GO" id="GO:0007165">
    <property type="term" value="P:signal transduction"/>
    <property type="evidence" value="ECO:0007669"/>
    <property type="project" value="UniProtKB-KW"/>
</dbReference>
<dbReference type="CDD" id="cd06225">
    <property type="entry name" value="HAMP"/>
    <property type="match status" value="1"/>
</dbReference>
<feature type="domain" description="HAMP" evidence="12">
    <location>
        <begin position="302"/>
        <end position="357"/>
    </location>
</feature>
<keyword evidence="2" id="KW-1003">Cell membrane</keyword>
<dbReference type="Pfam" id="PF00672">
    <property type="entry name" value="HAMP"/>
    <property type="match status" value="1"/>
</dbReference>
<dbReference type="Gene3D" id="1.10.287.950">
    <property type="entry name" value="Methyl-accepting chemotaxis protein"/>
    <property type="match status" value="1"/>
</dbReference>
<dbReference type="SMART" id="SM00304">
    <property type="entry name" value="HAMP"/>
    <property type="match status" value="1"/>
</dbReference>
<evidence type="ECO:0000256" key="9">
    <source>
        <dbReference type="PROSITE-ProRule" id="PRU00284"/>
    </source>
</evidence>
<keyword evidence="3" id="KW-0145">Chemotaxis</keyword>
<dbReference type="PANTHER" id="PTHR32089:SF112">
    <property type="entry name" value="LYSOZYME-LIKE PROTEIN-RELATED"/>
    <property type="match status" value="1"/>
</dbReference>
<evidence type="ECO:0000256" key="10">
    <source>
        <dbReference type="SAM" id="Phobius"/>
    </source>
</evidence>
<dbReference type="GO" id="GO:0005886">
    <property type="term" value="C:plasma membrane"/>
    <property type="evidence" value="ECO:0007669"/>
    <property type="project" value="UniProtKB-SubCell"/>
</dbReference>
<feature type="transmembrane region" description="Helical" evidence="10">
    <location>
        <begin position="12"/>
        <end position="32"/>
    </location>
</feature>
<keyword evidence="4 10" id="KW-0812">Transmembrane</keyword>
<comment type="caution">
    <text evidence="13">The sequence shown here is derived from an EMBL/GenBank/DDBJ whole genome shotgun (WGS) entry which is preliminary data.</text>
</comment>
<evidence type="ECO:0000313" key="13">
    <source>
        <dbReference type="EMBL" id="RCX19387.1"/>
    </source>
</evidence>
<proteinExistence type="inferred from homology"/>
<protein>
    <submittedName>
        <fullName evidence="13">Methyl-accepting chemotaxis protein</fullName>
    </submittedName>
</protein>
<keyword evidence="6 10" id="KW-0472">Membrane</keyword>
<accession>A0A369BFY5</accession>
<dbReference type="EMBL" id="QPJT01000003">
    <property type="protein sequence ID" value="RCX19387.1"/>
    <property type="molecule type" value="Genomic_DNA"/>
</dbReference>
<dbReference type="Pfam" id="PF00015">
    <property type="entry name" value="MCPsignal"/>
    <property type="match status" value="1"/>
</dbReference>
<evidence type="ECO:0000256" key="5">
    <source>
        <dbReference type="ARBA" id="ARBA00022989"/>
    </source>
</evidence>
<feature type="transmembrane region" description="Helical" evidence="10">
    <location>
        <begin position="280"/>
        <end position="301"/>
    </location>
</feature>
<evidence type="ECO:0000256" key="8">
    <source>
        <dbReference type="ARBA" id="ARBA00029447"/>
    </source>
</evidence>
<organism evidence="13 14">
    <name type="scientific">Anaerobacterium chartisolvens</name>
    <dbReference type="NCBI Taxonomy" id="1297424"/>
    <lineage>
        <taxon>Bacteria</taxon>
        <taxon>Bacillati</taxon>
        <taxon>Bacillota</taxon>
        <taxon>Clostridia</taxon>
        <taxon>Eubacteriales</taxon>
        <taxon>Oscillospiraceae</taxon>
        <taxon>Anaerobacterium</taxon>
    </lineage>
</organism>
<dbReference type="SMART" id="SM00283">
    <property type="entry name" value="MA"/>
    <property type="match status" value="1"/>
</dbReference>
<dbReference type="PROSITE" id="PS50111">
    <property type="entry name" value="CHEMOTAXIS_TRANSDUC_2"/>
    <property type="match status" value="1"/>
</dbReference>
<evidence type="ECO:0000256" key="6">
    <source>
        <dbReference type="ARBA" id="ARBA00023136"/>
    </source>
</evidence>